<accession>A0ABC9DL32</accession>
<dbReference type="Proteomes" id="UP001497457">
    <property type="component" value="Chromosome 33rd"/>
</dbReference>
<evidence type="ECO:0000256" key="3">
    <source>
        <dbReference type="RuleBase" id="RU365026"/>
    </source>
</evidence>
<evidence type="ECO:0000313" key="7">
    <source>
        <dbReference type="Proteomes" id="UP001497457"/>
    </source>
</evidence>
<comment type="function">
    <text evidence="3">Component of the exocyst complex.</text>
</comment>
<reference evidence="6" key="1">
    <citation type="submission" date="2024-10" db="EMBL/GenBank/DDBJ databases">
        <authorList>
            <person name="Ryan C."/>
        </authorList>
    </citation>
    <scope>NUCLEOTIDE SEQUENCE [LARGE SCALE GENOMIC DNA]</scope>
</reference>
<feature type="region of interest" description="Disordered" evidence="4">
    <location>
        <begin position="18"/>
        <end position="50"/>
    </location>
</feature>
<evidence type="ECO:0000256" key="4">
    <source>
        <dbReference type="SAM" id="MobiDB-lite"/>
    </source>
</evidence>
<keyword evidence="7" id="KW-1185">Reference proteome</keyword>
<dbReference type="InterPro" id="IPR016159">
    <property type="entry name" value="Cullin_repeat-like_dom_sf"/>
</dbReference>
<name>A0ABC9DL32_9POAL</name>
<dbReference type="InterPro" id="IPR004140">
    <property type="entry name" value="Exo70"/>
</dbReference>
<keyword evidence="3" id="KW-0653">Protein transport</keyword>
<proteinExistence type="inferred from homology"/>
<organism evidence="6 7">
    <name type="scientific">Urochloa decumbens</name>
    <dbReference type="NCBI Taxonomy" id="240449"/>
    <lineage>
        <taxon>Eukaryota</taxon>
        <taxon>Viridiplantae</taxon>
        <taxon>Streptophyta</taxon>
        <taxon>Embryophyta</taxon>
        <taxon>Tracheophyta</taxon>
        <taxon>Spermatophyta</taxon>
        <taxon>Magnoliopsida</taxon>
        <taxon>Liliopsida</taxon>
        <taxon>Poales</taxon>
        <taxon>Poaceae</taxon>
        <taxon>PACMAD clade</taxon>
        <taxon>Panicoideae</taxon>
        <taxon>Panicodae</taxon>
        <taxon>Paniceae</taxon>
        <taxon>Melinidinae</taxon>
        <taxon>Urochloa</taxon>
    </lineage>
</organism>
<protein>
    <recommendedName>
        <fullName evidence="3">Exocyst subunit Exo70 family protein</fullName>
    </recommendedName>
</protein>
<dbReference type="AlphaFoldDB" id="A0ABC9DL32"/>
<evidence type="ECO:0000256" key="2">
    <source>
        <dbReference type="ARBA" id="ARBA00022448"/>
    </source>
</evidence>
<dbReference type="EMBL" id="OZ075143">
    <property type="protein sequence ID" value="CAL5040578.1"/>
    <property type="molecule type" value="Genomic_DNA"/>
</dbReference>
<comment type="similarity">
    <text evidence="1 3">Belongs to the EXO70 family.</text>
</comment>
<evidence type="ECO:0000259" key="5">
    <source>
        <dbReference type="Pfam" id="PF03081"/>
    </source>
</evidence>
<gene>
    <name evidence="6" type="ORF">URODEC1_LOCUS86180</name>
</gene>
<keyword evidence="3" id="KW-0268">Exocytosis</keyword>
<keyword evidence="2 3" id="KW-0813">Transport</keyword>
<sequence length="530" mass="59586">MAVASVWRKAWMRSRVSSTTPLGVGGGDDGDGRGNSVQHTCGDSTTSGTTYTTTTVTVTTSSSDSAGEQTREFHSSMVLPKTPVVEENTEELDVAEEIDEDRVRKLDHLKSLVVEFRSGSNLSALEKWLLELDVGWVLHEFKIDEPAAGSICTWRRLHYFAESWILALQGISGSISTWFDVWRSSQDRDGGTSKKPLASEFALLVEAAVLKMLPFVDAIIVAAPRINYRPEAIAAAEKLQVLIDVSDALSMASEQIQSSLFCSSACVESTDVMMRDHLSTELGKLDEAIWDTMVDIKIGNMAWMEGYGDSGHPCGSSDIHNVTRSLISDTKVLWANYGPLNRILHGAFLRGEFMPENENVSHLTNLIMEMVRSLEDKIARKSQCWFPDQSLRFLFLINNSYFMLQQLHTIWSTWRLGFPMPALTRRIDNYINDYLQVSWVPVLKCLHEPATPCCLTRRSPLTEFESRFHKTYAAQKLWKVPDPDMRKRMRKAIIEKVIPVFAQFLEDNSISTPGVTPKKLEEMLGELFEG</sequence>
<dbReference type="GO" id="GO:0015031">
    <property type="term" value="P:protein transport"/>
    <property type="evidence" value="ECO:0007669"/>
    <property type="project" value="UniProtKB-KW"/>
</dbReference>
<dbReference type="InterPro" id="IPR046364">
    <property type="entry name" value="Exo70_C"/>
</dbReference>
<dbReference type="Pfam" id="PF03081">
    <property type="entry name" value="Exo70_C"/>
    <property type="match status" value="1"/>
</dbReference>
<dbReference type="PANTHER" id="PTHR12542:SF117">
    <property type="entry name" value="EXOCYST SUBUNIT EXO70 FAMILY PROTEIN"/>
    <property type="match status" value="1"/>
</dbReference>
<evidence type="ECO:0000313" key="6">
    <source>
        <dbReference type="EMBL" id="CAL5040578.1"/>
    </source>
</evidence>
<dbReference type="PANTHER" id="PTHR12542">
    <property type="entry name" value="EXOCYST COMPLEX PROTEIN EXO70"/>
    <property type="match status" value="1"/>
</dbReference>
<feature type="domain" description="Exocyst complex subunit Exo70 C-terminal" evidence="5">
    <location>
        <begin position="232"/>
        <end position="524"/>
    </location>
</feature>
<evidence type="ECO:0000256" key="1">
    <source>
        <dbReference type="ARBA" id="ARBA00006756"/>
    </source>
</evidence>
<dbReference type="GO" id="GO:0006887">
    <property type="term" value="P:exocytosis"/>
    <property type="evidence" value="ECO:0007669"/>
    <property type="project" value="UniProtKB-KW"/>
</dbReference>
<feature type="compositionally biased region" description="Low complexity" evidence="4">
    <location>
        <begin position="40"/>
        <end position="50"/>
    </location>
</feature>
<dbReference type="Gene3D" id="1.20.1280.170">
    <property type="entry name" value="Exocyst complex component Exo70"/>
    <property type="match status" value="1"/>
</dbReference>
<dbReference type="SUPFAM" id="SSF74788">
    <property type="entry name" value="Cullin repeat-like"/>
    <property type="match status" value="1"/>
</dbReference>